<protein>
    <recommendedName>
        <fullName evidence="3">DNA-binding protein</fullName>
    </recommendedName>
</protein>
<sequence>MERDTFDKWEIAELFGFGIKVVERDLTEMRKHDEFSNYVYNPSKKRVCIELVGYKKFLRYKDSLRKKKL</sequence>
<reference evidence="2" key="1">
    <citation type="submission" date="2015-10" db="EMBL/GenBank/DDBJ databases">
        <title>Draft Genome Sequences of 11 Lactococcus lactis subspecies cremoris strains.</title>
        <authorList>
            <person name="Wels M."/>
            <person name="Backus L."/>
            <person name="Boekhorst J."/>
            <person name="Dijkstra A."/>
            <person name="Beerthuizen M."/>
            <person name="Kelly W."/>
            <person name="Siezen R."/>
            <person name="Bachmann H."/>
            <person name="Van Hijum S."/>
        </authorList>
    </citation>
    <scope>NUCLEOTIDE SEQUENCE [LARGE SCALE GENOMIC DNA]</scope>
    <source>
        <strain evidence="2">LMG8520</strain>
    </source>
</reference>
<evidence type="ECO:0008006" key="3">
    <source>
        <dbReference type="Google" id="ProtNLM"/>
    </source>
</evidence>
<dbReference type="Proteomes" id="UP000054230">
    <property type="component" value="Unassembled WGS sequence"/>
</dbReference>
<evidence type="ECO:0000313" key="2">
    <source>
        <dbReference type="Proteomes" id="UP000054230"/>
    </source>
</evidence>
<evidence type="ECO:0000313" key="1">
    <source>
        <dbReference type="EMBL" id="KSU08325.1"/>
    </source>
</evidence>
<dbReference type="EMBL" id="LKLP01000083">
    <property type="protein sequence ID" value="KSU08325.1"/>
    <property type="molecule type" value="Genomic_DNA"/>
</dbReference>
<dbReference type="AlphaFoldDB" id="A0A0V8D4J7"/>
<proteinExistence type="predicted"/>
<organism evidence="1 2">
    <name type="scientific">Lactococcus lactis subsp. lactis</name>
    <name type="common">Streptococcus lactis</name>
    <dbReference type="NCBI Taxonomy" id="1360"/>
    <lineage>
        <taxon>Bacteria</taxon>
        <taxon>Bacillati</taxon>
        <taxon>Bacillota</taxon>
        <taxon>Bacilli</taxon>
        <taxon>Lactobacillales</taxon>
        <taxon>Streptococcaceae</taxon>
        <taxon>Lactococcus</taxon>
    </lineage>
</organism>
<name>A0A0V8D4J7_LACLL</name>
<dbReference type="RefSeq" id="WP_103054456.1">
    <property type="nucleotide sequence ID" value="NZ_CP025500.1"/>
</dbReference>
<gene>
    <name evidence="1" type="ORF">LMG8520_1607</name>
</gene>
<comment type="caution">
    <text evidence="1">The sequence shown here is derived from an EMBL/GenBank/DDBJ whole genome shotgun (WGS) entry which is preliminary data.</text>
</comment>
<dbReference type="PATRIC" id="fig|1360.106.peg.2678"/>
<accession>A0A0V8D4J7</accession>